<evidence type="ECO:0000313" key="2">
    <source>
        <dbReference type="Proteomes" id="UP000521943"/>
    </source>
</evidence>
<dbReference type="AlphaFoldDB" id="A0A8H6I0C4"/>
<organism evidence="1 2">
    <name type="scientific">Ephemerocybe angulata</name>
    <dbReference type="NCBI Taxonomy" id="980116"/>
    <lineage>
        <taxon>Eukaryota</taxon>
        <taxon>Fungi</taxon>
        <taxon>Dikarya</taxon>
        <taxon>Basidiomycota</taxon>
        <taxon>Agaricomycotina</taxon>
        <taxon>Agaricomycetes</taxon>
        <taxon>Agaricomycetidae</taxon>
        <taxon>Agaricales</taxon>
        <taxon>Agaricineae</taxon>
        <taxon>Psathyrellaceae</taxon>
        <taxon>Ephemerocybe</taxon>
    </lineage>
</organism>
<dbReference type="EMBL" id="JACGCI010000029">
    <property type="protein sequence ID" value="KAF6755617.1"/>
    <property type="molecule type" value="Genomic_DNA"/>
</dbReference>
<gene>
    <name evidence="1" type="ORF">DFP72DRAFT_1067424</name>
</gene>
<reference evidence="1 2" key="1">
    <citation type="submission" date="2020-07" db="EMBL/GenBank/DDBJ databases">
        <title>Comparative genomics of pyrophilous fungi reveals a link between fire events and developmental genes.</title>
        <authorList>
            <consortium name="DOE Joint Genome Institute"/>
            <person name="Steindorff A.S."/>
            <person name="Carver A."/>
            <person name="Calhoun S."/>
            <person name="Stillman K."/>
            <person name="Liu H."/>
            <person name="Lipzen A."/>
            <person name="Pangilinan J."/>
            <person name="Labutti K."/>
            <person name="Bruns T.D."/>
            <person name="Grigoriev I.V."/>
        </authorList>
    </citation>
    <scope>NUCLEOTIDE SEQUENCE [LARGE SCALE GENOMIC DNA]</scope>
    <source>
        <strain evidence="1 2">CBS 144469</strain>
    </source>
</reference>
<keyword evidence="2" id="KW-1185">Reference proteome</keyword>
<dbReference type="Proteomes" id="UP000521943">
    <property type="component" value="Unassembled WGS sequence"/>
</dbReference>
<accession>A0A8H6I0C4</accession>
<proteinExistence type="predicted"/>
<comment type="caution">
    <text evidence="1">The sequence shown here is derived from an EMBL/GenBank/DDBJ whole genome shotgun (WGS) entry which is preliminary data.</text>
</comment>
<sequence>MAARTAVTQSEYVARRLLANSATGAISALKALAQEYPYQSSDFRPFEAVISFIRDLPPPQPTQSSHSAAMVQALACLGVVERVGVALNPGHPCFEAFLVMMKGEWPFMLAWLTFSLEHSVNFVLTEHIAVPPILTIARFLAKYSPPPAFASPVGGWDATVDLAFRIWSRNVHETKQLEEVTEAMLSFWGKCLDVEGEAKNTVLDHFQEPTTAQSFFKSYAALLMVRSQDTSPQGVLYTFQLQGFYMRLLRHLSRLPNWRNIWRWTIKKGIFKAYTASIFILLSGPVYVDRSMLAGLGNLILLAEKDAEGILSKIVRISLEDLAPLLYECLHTPERDTRNYAARLLLSSDQDARAAQQAIFQHLRRLEAYLPYPCVSRAVAISLQRHFANRPQLPSHMLVKEWSLFRSALTFSALSHTKEEEYYLFACDNLNRSGLRTAVLHQAKIQCLGGHALIAERFSTAPHSAKGRIGILSIDMSALVLLICDRVSGSNYF</sequence>
<name>A0A8H6I0C4_9AGAR</name>
<protein>
    <submittedName>
        <fullName evidence="1">Uncharacterized protein</fullName>
    </submittedName>
</protein>
<evidence type="ECO:0000313" key="1">
    <source>
        <dbReference type="EMBL" id="KAF6755617.1"/>
    </source>
</evidence>